<evidence type="ECO:0000256" key="1">
    <source>
        <dbReference type="SAM" id="MobiDB-lite"/>
    </source>
</evidence>
<dbReference type="EMBL" id="AEJC01000013">
    <property type="protein sequence ID" value="EKX69312.1"/>
    <property type="molecule type" value="Genomic_DNA"/>
</dbReference>
<feature type="region of interest" description="Disordered" evidence="1">
    <location>
        <begin position="36"/>
        <end position="65"/>
    </location>
</feature>
<proteinExistence type="predicted"/>
<gene>
    <name evidence="2" type="ORF">STRIP9103_04246</name>
</gene>
<accession>L1L8S9</accession>
<protein>
    <submittedName>
        <fullName evidence="2">Uncharacterized protein</fullName>
    </submittedName>
</protein>
<organism evidence="2 3">
    <name type="scientific">Streptomyces ipomoeae 91-03</name>
    <dbReference type="NCBI Taxonomy" id="698759"/>
    <lineage>
        <taxon>Bacteria</taxon>
        <taxon>Bacillati</taxon>
        <taxon>Actinomycetota</taxon>
        <taxon>Actinomycetes</taxon>
        <taxon>Kitasatosporales</taxon>
        <taxon>Streptomycetaceae</taxon>
        <taxon>Streptomyces</taxon>
    </lineage>
</organism>
<dbReference type="Proteomes" id="UP000010411">
    <property type="component" value="Unassembled WGS sequence"/>
</dbReference>
<sequence>MHVRGAGMIVGTGLTGSSHTTTTWRISIRDVTSCHATSRLPPHEPHLTAPSQDLIRHHTDISRPL</sequence>
<comment type="caution">
    <text evidence="2">The sequence shown here is derived from an EMBL/GenBank/DDBJ whole genome shotgun (WGS) entry which is preliminary data.</text>
</comment>
<feature type="compositionally biased region" description="Basic and acidic residues" evidence="1">
    <location>
        <begin position="54"/>
        <end position="65"/>
    </location>
</feature>
<keyword evidence="3" id="KW-1185">Reference proteome</keyword>
<evidence type="ECO:0000313" key="3">
    <source>
        <dbReference type="Proteomes" id="UP000010411"/>
    </source>
</evidence>
<dbReference type="AlphaFoldDB" id="L1L8S9"/>
<evidence type="ECO:0000313" key="2">
    <source>
        <dbReference type="EMBL" id="EKX69312.1"/>
    </source>
</evidence>
<name>L1L8S9_9ACTN</name>
<reference evidence="2 3" key="1">
    <citation type="submission" date="2012-11" db="EMBL/GenBank/DDBJ databases">
        <authorList>
            <person name="Huguet-Tapia J.C."/>
            <person name="Durkin A.S."/>
            <person name="Pettis G.S."/>
            <person name="Badger J.H."/>
        </authorList>
    </citation>
    <scope>NUCLEOTIDE SEQUENCE [LARGE SCALE GENOMIC DNA]</scope>
    <source>
        <strain evidence="2 3">91-03</strain>
    </source>
</reference>